<accession>A0A0F5JPV0</accession>
<comment type="caution">
    <text evidence="1">The sequence shown here is derived from an EMBL/GenBank/DDBJ whole genome shotgun (WGS) entry which is preliminary data.</text>
</comment>
<sequence length="62" mass="7248">MFLIEKYQGAKIILFLLTKLVECTLHPTNYKPLTIFPPNKTNITLFYYSARSIAYTFVRPFG</sequence>
<name>A0A0F5JPV0_9BACT</name>
<dbReference type="HOGENOM" id="CLU_2900065_0_0_10"/>
<gene>
    <name evidence="1" type="ORF">HMPREF1535_00006</name>
</gene>
<evidence type="ECO:0000313" key="2">
    <source>
        <dbReference type="Proteomes" id="UP000033047"/>
    </source>
</evidence>
<organism evidence="1 2">
    <name type="scientific">Parabacteroides goldsteinii DSM 19448 = WAL 12034</name>
    <dbReference type="NCBI Taxonomy" id="927665"/>
    <lineage>
        <taxon>Bacteria</taxon>
        <taxon>Pseudomonadati</taxon>
        <taxon>Bacteroidota</taxon>
        <taxon>Bacteroidia</taxon>
        <taxon>Bacteroidales</taxon>
        <taxon>Tannerellaceae</taxon>
        <taxon>Parabacteroides</taxon>
    </lineage>
</organism>
<dbReference type="AlphaFoldDB" id="A0A0F5JPV0"/>
<protein>
    <submittedName>
        <fullName evidence="1">Uncharacterized protein</fullName>
    </submittedName>
</protein>
<dbReference type="EMBL" id="AQHV01000001">
    <property type="protein sequence ID" value="KKB59734.1"/>
    <property type="molecule type" value="Genomic_DNA"/>
</dbReference>
<evidence type="ECO:0000313" key="1">
    <source>
        <dbReference type="EMBL" id="KKB59734.1"/>
    </source>
</evidence>
<dbReference type="Proteomes" id="UP000033047">
    <property type="component" value="Unassembled WGS sequence"/>
</dbReference>
<proteinExistence type="predicted"/>
<reference evidence="1 2" key="1">
    <citation type="submission" date="2013-04" db="EMBL/GenBank/DDBJ databases">
        <title>The Genome Sequence of Parabacteroides goldsteinii DSM 19448.</title>
        <authorList>
            <consortium name="The Broad Institute Genomics Platform"/>
            <person name="Earl A."/>
            <person name="Ward D."/>
            <person name="Feldgarden M."/>
            <person name="Gevers D."/>
            <person name="Martens E."/>
            <person name="Sakamoto M."/>
            <person name="Benno Y."/>
            <person name="Song Y."/>
            <person name="Liu C."/>
            <person name="Lee J."/>
            <person name="Bolanos M."/>
            <person name="Vaisanen M.L."/>
            <person name="Finegold S.M."/>
            <person name="Walker B."/>
            <person name="Young S."/>
            <person name="Zeng Q."/>
            <person name="Gargeya S."/>
            <person name="Fitzgerald M."/>
            <person name="Haas B."/>
            <person name="Abouelleil A."/>
            <person name="Allen A.W."/>
            <person name="Alvarado L."/>
            <person name="Arachchi H.M."/>
            <person name="Berlin A.M."/>
            <person name="Chapman S.B."/>
            <person name="Gainer-Dewar J."/>
            <person name="Goldberg J."/>
            <person name="Griggs A."/>
            <person name="Gujja S."/>
            <person name="Hansen M."/>
            <person name="Howarth C."/>
            <person name="Imamovic A."/>
            <person name="Ireland A."/>
            <person name="Larimer J."/>
            <person name="McCowan C."/>
            <person name="Murphy C."/>
            <person name="Pearson M."/>
            <person name="Poon T.W."/>
            <person name="Priest M."/>
            <person name="Roberts A."/>
            <person name="Saif S."/>
            <person name="Shea T."/>
            <person name="Sisk P."/>
            <person name="Sykes S."/>
            <person name="Wortman J."/>
            <person name="Nusbaum C."/>
            <person name="Birren B."/>
        </authorList>
    </citation>
    <scope>NUCLEOTIDE SEQUENCE [LARGE SCALE GENOMIC DNA]</scope>
    <source>
        <strain evidence="1 2">DSM 19448</strain>
    </source>
</reference>